<dbReference type="InterPro" id="IPR052961">
    <property type="entry name" value="Oxido-Kinase-like_Enzymes"/>
</dbReference>
<evidence type="ECO:0000313" key="1">
    <source>
        <dbReference type="EMBL" id="PIO63070.1"/>
    </source>
</evidence>
<dbReference type="PANTHER" id="PTHR23020">
    <property type="entry name" value="UNCHARACTERIZED NUCLEAR HORMONE RECEPTOR-RELATED"/>
    <property type="match status" value="1"/>
</dbReference>
<dbReference type="Proteomes" id="UP000230423">
    <property type="component" value="Unassembled WGS sequence"/>
</dbReference>
<reference evidence="1 2" key="1">
    <citation type="submission" date="2015-09" db="EMBL/GenBank/DDBJ databases">
        <title>Draft genome of the parasitic nematode Teladorsagia circumcincta isolate WARC Sus (inbred).</title>
        <authorList>
            <person name="Mitreva M."/>
        </authorList>
    </citation>
    <scope>NUCLEOTIDE SEQUENCE [LARGE SCALE GENOMIC DNA]</scope>
    <source>
        <strain evidence="1 2">S</strain>
    </source>
</reference>
<evidence type="ECO:0000313" key="2">
    <source>
        <dbReference type="Proteomes" id="UP000230423"/>
    </source>
</evidence>
<protein>
    <submittedName>
        <fullName evidence="1">Uncharacterized protein</fullName>
    </submittedName>
</protein>
<dbReference type="OrthoDB" id="5915577at2759"/>
<organism evidence="1 2">
    <name type="scientific">Teladorsagia circumcincta</name>
    <name type="common">Brown stomach worm</name>
    <name type="synonym">Ostertagia circumcincta</name>
    <dbReference type="NCBI Taxonomy" id="45464"/>
    <lineage>
        <taxon>Eukaryota</taxon>
        <taxon>Metazoa</taxon>
        <taxon>Ecdysozoa</taxon>
        <taxon>Nematoda</taxon>
        <taxon>Chromadorea</taxon>
        <taxon>Rhabditida</taxon>
        <taxon>Rhabditina</taxon>
        <taxon>Rhabditomorpha</taxon>
        <taxon>Strongyloidea</taxon>
        <taxon>Trichostrongylidae</taxon>
        <taxon>Teladorsagia</taxon>
    </lineage>
</organism>
<dbReference type="PANTHER" id="PTHR23020:SF8">
    <property type="entry name" value="CHK KINASE-LIKE DOMAIN-CONTAINING PROTEIN"/>
    <property type="match status" value="1"/>
</dbReference>
<name>A0A2G9U0N7_TELCI</name>
<dbReference type="EMBL" id="KZ351321">
    <property type="protein sequence ID" value="PIO63070.1"/>
    <property type="molecule type" value="Genomic_DNA"/>
</dbReference>
<proteinExistence type="predicted"/>
<dbReference type="Pfam" id="PF07914">
    <property type="entry name" value="DUF1679"/>
    <property type="match status" value="2"/>
</dbReference>
<sequence>MAAFAKKRQPQFGNPNSLTPAEGFMSKMVLIDPDWQHKDKELPSRFVVKILSQLAMQKVSAEMCEKNNIDNTFNDPKLMEEMAELQKIIYYMKLFTEWNPVKGYIIMEYLENLKAVHAFENVAPKDLKEGFDTVMEKTDCLFDDIFFFHDRNMKLRQGKEVVQKC</sequence>
<dbReference type="AlphaFoldDB" id="A0A2G9U0N7"/>
<dbReference type="InterPro" id="IPR012877">
    <property type="entry name" value="Dhs-27"/>
</dbReference>
<accession>A0A2G9U0N7</accession>
<keyword evidence="2" id="KW-1185">Reference proteome</keyword>
<gene>
    <name evidence="1" type="ORF">TELCIR_15349</name>
</gene>